<protein>
    <recommendedName>
        <fullName evidence="2">CBU-0592-like domain-containing protein</fullName>
    </recommendedName>
</protein>
<dbReference type="NCBIfam" id="NF047864">
    <property type="entry name" value="CBU_0592_membra"/>
    <property type="match status" value="1"/>
</dbReference>
<accession>A0A450XYW7</accession>
<feature type="transmembrane region" description="Helical" evidence="1">
    <location>
        <begin position="6"/>
        <end position="24"/>
    </location>
</feature>
<evidence type="ECO:0000313" key="5">
    <source>
        <dbReference type="EMBL" id="VFK76782.1"/>
    </source>
</evidence>
<keyword evidence="1" id="KW-0812">Transmembrane</keyword>
<reference evidence="4" key="1">
    <citation type="submission" date="2019-02" db="EMBL/GenBank/DDBJ databases">
        <authorList>
            <person name="Gruber-Vodicka R. H."/>
            <person name="Seah K. B. B."/>
        </authorList>
    </citation>
    <scope>NUCLEOTIDE SEQUENCE</scope>
    <source>
        <strain evidence="3">BECK_BZ197</strain>
        <strain evidence="5">BECK_BZ198</strain>
        <strain evidence="4">BECK_BZ199</strain>
    </source>
</reference>
<dbReference type="Pfam" id="PF26604">
    <property type="entry name" value="CBU_0592"/>
    <property type="match status" value="1"/>
</dbReference>
<gene>
    <name evidence="3" type="ORF">BECKMB1821G_GA0114241_101449</name>
    <name evidence="5" type="ORF">BECKMB1821H_GA0114242_107413</name>
    <name evidence="4" type="ORF">BECKMB1821I_GA0114274_107313</name>
</gene>
<dbReference type="EMBL" id="CAADFO010000014">
    <property type="protein sequence ID" value="VFK25596.1"/>
    <property type="molecule type" value="Genomic_DNA"/>
</dbReference>
<evidence type="ECO:0000259" key="2">
    <source>
        <dbReference type="Pfam" id="PF26604"/>
    </source>
</evidence>
<dbReference type="AlphaFoldDB" id="A0A450XYW7"/>
<evidence type="ECO:0000256" key="1">
    <source>
        <dbReference type="SAM" id="Phobius"/>
    </source>
</evidence>
<keyword evidence="1" id="KW-1133">Transmembrane helix</keyword>
<dbReference type="EMBL" id="CAADFQ010000073">
    <property type="protein sequence ID" value="VFK34489.1"/>
    <property type="molecule type" value="Genomic_DNA"/>
</dbReference>
<evidence type="ECO:0000313" key="4">
    <source>
        <dbReference type="EMBL" id="VFK34489.1"/>
    </source>
</evidence>
<feature type="transmembrane region" description="Helical" evidence="1">
    <location>
        <begin position="33"/>
        <end position="53"/>
    </location>
</feature>
<dbReference type="EMBL" id="CAADGH010000074">
    <property type="protein sequence ID" value="VFK76782.1"/>
    <property type="molecule type" value="Genomic_DNA"/>
</dbReference>
<evidence type="ECO:0000313" key="3">
    <source>
        <dbReference type="EMBL" id="VFK25596.1"/>
    </source>
</evidence>
<organism evidence="4">
    <name type="scientific">Candidatus Kentrum sp. MB</name>
    <dbReference type="NCBI Taxonomy" id="2138164"/>
    <lineage>
        <taxon>Bacteria</taxon>
        <taxon>Pseudomonadati</taxon>
        <taxon>Pseudomonadota</taxon>
        <taxon>Gammaproteobacteria</taxon>
        <taxon>Candidatus Kentrum</taxon>
    </lineage>
</organism>
<dbReference type="InterPro" id="IPR058058">
    <property type="entry name" value="CBU_0592-like"/>
</dbReference>
<feature type="transmembrane region" description="Helical" evidence="1">
    <location>
        <begin position="59"/>
        <end position="78"/>
    </location>
</feature>
<proteinExistence type="predicted"/>
<keyword evidence="1" id="KW-0472">Membrane</keyword>
<sequence>MVSHLPDIVGIIGVLLLLFSYLLLQIGKLSADLIAYSLMNFLGAAMILFSLVFDWNLAAALIEGSWALISAFGIYKCLKS</sequence>
<name>A0A450XYW7_9GAMM</name>
<feature type="domain" description="CBU-0592-like" evidence="2">
    <location>
        <begin position="7"/>
        <end position="79"/>
    </location>
</feature>